<evidence type="ECO:0000256" key="1">
    <source>
        <dbReference type="SAM" id="MobiDB-lite"/>
    </source>
</evidence>
<evidence type="ECO:0000313" key="3">
    <source>
        <dbReference type="Proteomes" id="UP001151760"/>
    </source>
</evidence>
<feature type="compositionally biased region" description="Polar residues" evidence="1">
    <location>
        <begin position="312"/>
        <end position="321"/>
    </location>
</feature>
<comment type="caution">
    <text evidence="2">The sequence shown here is derived from an EMBL/GenBank/DDBJ whole genome shotgun (WGS) entry which is preliminary data.</text>
</comment>
<feature type="region of interest" description="Disordered" evidence="1">
    <location>
        <begin position="302"/>
        <end position="321"/>
    </location>
</feature>
<evidence type="ECO:0000313" key="2">
    <source>
        <dbReference type="EMBL" id="GJU07747.1"/>
    </source>
</evidence>
<feature type="compositionally biased region" description="Polar residues" evidence="1">
    <location>
        <begin position="259"/>
        <end position="268"/>
    </location>
</feature>
<feature type="compositionally biased region" description="Basic residues" evidence="1">
    <location>
        <begin position="426"/>
        <end position="438"/>
    </location>
</feature>
<name>A0ABQ5J5D7_9ASTR</name>
<feature type="region of interest" description="Disordered" evidence="1">
    <location>
        <begin position="231"/>
        <end position="273"/>
    </location>
</feature>
<dbReference type="EMBL" id="BQNB010021569">
    <property type="protein sequence ID" value="GJU07747.1"/>
    <property type="molecule type" value="Genomic_DNA"/>
</dbReference>
<gene>
    <name evidence="2" type="ORF">Tco_1124177</name>
</gene>
<dbReference type="Pfam" id="PF14223">
    <property type="entry name" value="Retrotran_gag_2"/>
    <property type="match status" value="1"/>
</dbReference>
<proteinExistence type="predicted"/>
<feature type="region of interest" description="Disordered" evidence="1">
    <location>
        <begin position="189"/>
        <end position="208"/>
    </location>
</feature>
<accession>A0ABQ5J5D7</accession>
<sequence>MHRVPQYLTSKDFTARRANARRNNEKALNILLSAIPDRHLLSFHDAVDARSLWKAIKARFGGNEASKKMQKNLLKQQFETFTIGSREELDSAYERSTACPTVFLTQMNSYFPFFAQQASMLTTHGLEGGERGEEGRKRPVCKLNEDAMEEIDIRSKAHAIGQDGLGDFDWSNKADDAPVSLALMATNSERKGIQSSTSPTGTIIPPRANVSFTGIDELAIRNKSYWVDSDDEETDISESQKETVFNTENSEESFENRSPKSQNSVGQESRTKGLGNKGGKLCFVCYSPNHLIKDCNLHERTSQHTQTHKSKGTQGSRGTRPVWNNIQRVNHSNFARNSRNPHQRRSFIPSAVLTRDGLISTVRPKMTQAVPSKSTANVTYQGAARSRVPQAVLSRSTDGSYYPRLDSRRPRISRYSPSSRSSTTRTPHRPQRPKKNFQNKHGNQKEHLDSVNRGNGSYTLKQFEYVTPLGNPEKISRTMLSLTWMLWKYDRRQRIKLSELKSSKVVMCALEMTLKNIIPSGESLCGIARQHKMKLPMAQKTGGKSTSNINEL</sequence>
<reference evidence="2" key="1">
    <citation type="journal article" date="2022" name="Int. J. Mol. Sci.">
        <title>Draft Genome of Tanacetum Coccineum: Genomic Comparison of Closely Related Tanacetum-Family Plants.</title>
        <authorList>
            <person name="Yamashiro T."/>
            <person name="Shiraishi A."/>
            <person name="Nakayama K."/>
            <person name="Satake H."/>
        </authorList>
    </citation>
    <scope>NUCLEOTIDE SEQUENCE</scope>
</reference>
<protein>
    <submittedName>
        <fullName evidence="2">Uncharacterized protein</fullName>
    </submittedName>
</protein>
<keyword evidence="3" id="KW-1185">Reference proteome</keyword>
<organism evidence="2 3">
    <name type="scientific">Tanacetum coccineum</name>
    <dbReference type="NCBI Taxonomy" id="301880"/>
    <lineage>
        <taxon>Eukaryota</taxon>
        <taxon>Viridiplantae</taxon>
        <taxon>Streptophyta</taxon>
        <taxon>Embryophyta</taxon>
        <taxon>Tracheophyta</taxon>
        <taxon>Spermatophyta</taxon>
        <taxon>Magnoliopsida</taxon>
        <taxon>eudicotyledons</taxon>
        <taxon>Gunneridae</taxon>
        <taxon>Pentapetalae</taxon>
        <taxon>asterids</taxon>
        <taxon>campanulids</taxon>
        <taxon>Asterales</taxon>
        <taxon>Asteraceae</taxon>
        <taxon>Asteroideae</taxon>
        <taxon>Anthemideae</taxon>
        <taxon>Anthemidinae</taxon>
        <taxon>Tanacetum</taxon>
    </lineage>
</organism>
<dbReference type="Proteomes" id="UP001151760">
    <property type="component" value="Unassembled WGS sequence"/>
</dbReference>
<reference evidence="2" key="2">
    <citation type="submission" date="2022-01" db="EMBL/GenBank/DDBJ databases">
        <authorList>
            <person name="Yamashiro T."/>
            <person name="Shiraishi A."/>
            <person name="Satake H."/>
            <person name="Nakayama K."/>
        </authorList>
    </citation>
    <scope>NUCLEOTIDE SEQUENCE</scope>
</reference>
<feature type="compositionally biased region" description="Low complexity" evidence="1">
    <location>
        <begin position="413"/>
        <end position="425"/>
    </location>
</feature>
<feature type="compositionally biased region" description="Polar residues" evidence="1">
    <location>
        <begin position="369"/>
        <end position="380"/>
    </location>
</feature>
<feature type="region of interest" description="Disordered" evidence="1">
    <location>
        <begin position="365"/>
        <end position="455"/>
    </location>
</feature>